<dbReference type="AlphaFoldDB" id="A0A1I7E2J7"/>
<keyword evidence="1" id="KW-0808">Transferase</keyword>
<protein>
    <submittedName>
        <fullName evidence="1">Putative rhamnosyl transferase</fullName>
    </submittedName>
</protein>
<organism evidence="1 2">
    <name type="scientific">Sedimentitalea nanhaiensis</name>
    <dbReference type="NCBI Taxonomy" id="999627"/>
    <lineage>
        <taxon>Bacteria</taxon>
        <taxon>Pseudomonadati</taxon>
        <taxon>Pseudomonadota</taxon>
        <taxon>Alphaproteobacteria</taxon>
        <taxon>Rhodobacterales</taxon>
        <taxon>Paracoccaceae</taxon>
        <taxon>Sedimentitalea</taxon>
    </lineage>
</organism>
<sequence>MPVTCRFKSPDDYLPGPPEKAILHPASGAATVAQASSGPGDSCKETETSMQVIGICRFSYPGLGGFQIQHDSLQDRIDYLYAPERLEERFRFFECITLPGIRAQFDPDFTFLVVIGESLPRNHRERLQALVADIPQVVIQSHPPGRHRVVMQDAINSVRQKGSEPCLQFRLDDDDAVAFSYVHKLRRAANDVAGLLRENRHIAIDFNQGYIARPGPAGIAAKPIQTPYWTAGLALMFRPNVSMSVMNFGHHSVCKSMPTVTFTGEDMMLRGHNDYNDSRQGPGIKPVRLTPLDADGELLFQMTYGIDTDHVRRVFSAPL</sequence>
<dbReference type="STRING" id="999627.SAMN05216236_1426"/>
<dbReference type="Proteomes" id="UP000182466">
    <property type="component" value="Unassembled WGS sequence"/>
</dbReference>
<proteinExistence type="predicted"/>
<dbReference type="GO" id="GO:0016740">
    <property type="term" value="F:transferase activity"/>
    <property type="evidence" value="ECO:0007669"/>
    <property type="project" value="UniProtKB-KW"/>
</dbReference>
<dbReference type="InterPro" id="IPR021466">
    <property type="entry name" value="Put_rhamnosyl_transferase"/>
</dbReference>
<name>A0A1I7E2J7_9RHOB</name>
<dbReference type="EMBL" id="FPAW01000042">
    <property type="protein sequence ID" value="SFU18148.1"/>
    <property type="molecule type" value="Genomic_DNA"/>
</dbReference>
<dbReference type="eggNOG" id="ENOG502Z86Q">
    <property type="taxonomic scope" value="Bacteria"/>
</dbReference>
<accession>A0A1I7E2J7</accession>
<keyword evidence="2" id="KW-1185">Reference proteome</keyword>
<evidence type="ECO:0000313" key="2">
    <source>
        <dbReference type="Proteomes" id="UP000182466"/>
    </source>
</evidence>
<dbReference type="Pfam" id="PF11316">
    <property type="entry name" value="Rhamno_transf"/>
    <property type="match status" value="1"/>
</dbReference>
<gene>
    <name evidence="1" type="ORF">SAMN05216236_1426</name>
</gene>
<evidence type="ECO:0000313" key="1">
    <source>
        <dbReference type="EMBL" id="SFU18148.1"/>
    </source>
</evidence>
<dbReference type="RefSeq" id="WP_322786802.1">
    <property type="nucleotide sequence ID" value="NZ_FPAW01000042.1"/>
</dbReference>
<reference evidence="1 2" key="1">
    <citation type="submission" date="2016-10" db="EMBL/GenBank/DDBJ databases">
        <authorList>
            <person name="de Groot N.N."/>
        </authorList>
    </citation>
    <scope>NUCLEOTIDE SEQUENCE [LARGE SCALE GENOMIC DNA]</scope>
    <source>
        <strain evidence="1 2">CGMCC 1.10959</strain>
    </source>
</reference>